<dbReference type="InterPro" id="IPR032675">
    <property type="entry name" value="LRR_dom_sf"/>
</dbReference>
<dbReference type="FunFam" id="3.80.10.10:FF:000041">
    <property type="entry name" value="LRR receptor-like serine/threonine-protein kinase ERECTA"/>
    <property type="match status" value="1"/>
</dbReference>
<gene>
    <name evidence="6" type="ORF">SEMRO_1285_G259360.1</name>
</gene>
<feature type="region of interest" description="Disordered" evidence="4">
    <location>
        <begin position="1"/>
        <end position="22"/>
    </location>
</feature>
<keyword evidence="3" id="KW-0677">Repeat</keyword>
<evidence type="ECO:0000256" key="3">
    <source>
        <dbReference type="ARBA" id="ARBA00022737"/>
    </source>
</evidence>
<evidence type="ECO:0000256" key="4">
    <source>
        <dbReference type="SAM" id="MobiDB-lite"/>
    </source>
</evidence>
<keyword evidence="7" id="KW-1185">Reference proteome</keyword>
<name>A0A9N8EK95_9STRA</name>
<evidence type="ECO:0000256" key="5">
    <source>
        <dbReference type="SAM" id="Phobius"/>
    </source>
</evidence>
<dbReference type="InterPro" id="IPR051848">
    <property type="entry name" value="PGIP"/>
</dbReference>
<keyword evidence="5" id="KW-1133">Transmembrane helix</keyword>
<protein>
    <submittedName>
        <fullName evidence="6">Leucine Rich Repeat</fullName>
    </submittedName>
</protein>
<dbReference type="OrthoDB" id="203703at2759"/>
<keyword evidence="5" id="KW-0812">Transmembrane</keyword>
<dbReference type="AlphaFoldDB" id="A0A9N8EK95"/>
<keyword evidence="5" id="KW-0472">Membrane</keyword>
<dbReference type="Gene3D" id="3.80.10.10">
    <property type="entry name" value="Ribonuclease Inhibitor"/>
    <property type="match status" value="3"/>
</dbReference>
<dbReference type="SUPFAM" id="SSF52058">
    <property type="entry name" value="L domain-like"/>
    <property type="match status" value="1"/>
</dbReference>
<keyword evidence="2" id="KW-0433">Leucine-rich repeat</keyword>
<feature type="transmembrane region" description="Helical" evidence="5">
    <location>
        <begin position="135"/>
        <end position="162"/>
    </location>
</feature>
<dbReference type="EMBL" id="CAICTM010001283">
    <property type="protein sequence ID" value="CAB9522273.1"/>
    <property type="molecule type" value="Genomic_DNA"/>
</dbReference>
<organism evidence="6 7">
    <name type="scientific">Seminavis robusta</name>
    <dbReference type="NCBI Taxonomy" id="568900"/>
    <lineage>
        <taxon>Eukaryota</taxon>
        <taxon>Sar</taxon>
        <taxon>Stramenopiles</taxon>
        <taxon>Ochrophyta</taxon>
        <taxon>Bacillariophyta</taxon>
        <taxon>Bacillariophyceae</taxon>
        <taxon>Bacillariophycidae</taxon>
        <taxon>Naviculales</taxon>
        <taxon>Naviculaceae</taxon>
        <taxon>Seminavis</taxon>
    </lineage>
</organism>
<comment type="caution">
    <text evidence="6">The sequence shown here is derived from an EMBL/GenBank/DDBJ whole genome shotgun (WGS) entry which is preliminary data.</text>
</comment>
<reference evidence="6" key="1">
    <citation type="submission" date="2020-06" db="EMBL/GenBank/DDBJ databases">
        <authorList>
            <consortium name="Plant Systems Biology data submission"/>
        </authorList>
    </citation>
    <scope>NUCLEOTIDE SEQUENCE</scope>
    <source>
        <strain evidence="6">D6</strain>
    </source>
</reference>
<comment type="subcellular location">
    <subcellularLocation>
        <location evidence="1">Cell envelope</location>
    </subcellularLocation>
</comment>
<evidence type="ECO:0000313" key="7">
    <source>
        <dbReference type="Proteomes" id="UP001153069"/>
    </source>
</evidence>
<dbReference type="PANTHER" id="PTHR48059">
    <property type="entry name" value="POLYGALACTURONASE INHIBITOR 1"/>
    <property type="match status" value="1"/>
</dbReference>
<evidence type="ECO:0000256" key="2">
    <source>
        <dbReference type="ARBA" id="ARBA00022614"/>
    </source>
</evidence>
<dbReference type="Proteomes" id="UP001153069">
    <property type="component" value="Unassembled WGS sequence"/>
</dbReference>
<proteinExistence type="predicted"/>
<dbReference type="PANTHER" id="PTHR48059:SF32">
    <property type="entry name" value="LEUCINE-RICH REPEAT DOMAIN, L DOMAIN-LIKE PROTEIN-RELATED"/>
    <property type="match status" value="1"/>
</dbReference>
<sequence length="506" mass="56378">MADRRKRASDVEMTSINKKSNRHVEQSHTLSAWQDVTQMTPAMGTVLPSTLREERSSFPVSPDMELTFPGAFAVDGISDNRDAIIEEAVDQEPIDALVTQIPEHENIEDSSLLESTCTETTVQNQRSIKYWRQRLLYVLSLEANVVLLSVVLALLLCMAVSFGGHDNSDTSQSTGIKVPSRTPGFVAMPTMAPANLLDSLHFPDYTLEALENPTSPQSKAYEWLINNINNKSSTQNILPKWRLKQRFALATFYYSTRGDFWVKHGGWLNWETNECDWEQVILNKNVSPDLCCNEMGEIKALVFHIANNMDGTIPPEISFLGKSLQLLKLNQQQQLMGSIPTELGELTQLSKLTLTTTGISGTIPIELGLLTNLGQLKLKLKLNNLLGSIPSELGKLGNITNFMLHGTHLTGYLPTEFYQLYKLEILDVTECSRLNMDFVLSEIAENIQQVQSITLIQRARGDKMPLPSHLGNLTKLSDLALNDWNISGTIPSNFGDLTELVSNASQ</sequence>
<evidence type="ECO:0000256" key="1">
    <source>
        <dbReference type="ARBA" id="ARBA00004196"/>
    </source>
</evidence>
<evidence type="ECO:0000313" key="6">
    <source>
        <dbReference type="EMBL" id="CAB9522273.1"/>
    </source>
</evidence>
<accession>A0A9N8EK95</accession>